<comment type="subcellular location">
    <subcellularLocation>
        <location evidence="5">Cytoplasm</location>
    </subcellularLocation>
</comment>
<dbReference type="GO" id="GO:0033739">
    <property type="term" value="F:preQ1 synthase activity"/>
    <property type="evidence" value="ECO:0007669"/>
    <property type="project" value="UniProtKB-UniRule"/>
</dbReference>
<dbReference type="PANTHER" id="PTHR34354">
    <property type="entry name" value="NADPH-DEPENDENT 7-CYANO-7-DEAZAGUANINE REDUCTASE"/>
    <property type="match status" value="1"/>
</dbReference>
<dbReference type="SUPFAM" id="SSF55620">
    <property type="entry name" value="Tetrahydrobiopterin biosynthesis enzymes-like"/>
    <property type="match status" value="1"/>
</dbReference>
<reference evidence="7 8" key="1">
    <citation type="submission" date="2016-11" db="EMBL/GenBank/DDBJ databases">
        <title>Comparative genomics of co-occurring bacteria in distinct bioleaching systems unravels niche-specific adaptation.</title>
        <authorList>
            <person name="Zhang X."/>
            <person name="Liu X."/>
            <person name="Yin H."/>
        </authorList>
    </citation>
    <scope>NUCLEOTIDE SEQUENCE [LARGE SCALE GENOMIC DNA]</scope>
    <source>
        <strain evidence="7 8">DX</strain>
    </source>
</reference>
<proteinExistence type="inferred from homology"/>
<sequence>MPSFKKEKKSATKTIPKKTPYGETAIQQNQLEKWPAPESTVPLEIRISYPEFTCLCPRSGYPDFATIHLRYRPSGFIVELKSFKLYLNSFRNRAISHEETAATLFRDLENLLKPEFLEIVADFNVRGNVKTVITLHSGMGKTPEKDRPL</sequence>
<keyword evidence="4 5" id="KW-0560">Oxidoreductase</keyword>
<evidence type="ECO:0000256" key="3">
    <source>
        <dbReference type="ARBA" id="ARBA00022857"/>
    </source>
</evidence>
<organism evidence="7 8">
    <name type="scientific">Leptospirillum ferriphilum</name>
    <dbReference type="NCBI Taxonomy" id="178606"/>
    <lineage>
        <taxon>Bacteria</taxon>
        <taxon>Pseudomonadati</taxon>
        <taxon>Nitrospirota</taxon>
        <taxon>Nitrospiria</taxon>
        <taxon>Nitrospirales</taxon>
        <taxon>Nitrospiraceae</taxon>
        <taxon>Leptospirillum</taxon>
    </lineage>
</organism>
<gene>
    <name evidence="5" type="primary">queF</name>
    <name evidence="7" type="ORF">BOX24_00460</name>
</gene>
<comment type="function">
    <text evidence="5">Catalyzes the NADPH-dependent reduction of 7-cyano-7-deazaguanine (preQ0) to 7-aminomethyl-7-deazaguanine (preQ1).</text>
</comment>
<comment type="similarity">
    <text evidence="5">Belongs to the GTP cyclohydrolase I family. QueF type 1 subfamily.</text>
</comment>
<dbReference type="EMBL" id="MPOJ01000002">
    <property type="protein sequence ID" value="OOH75043.1"/>
    <property type="molecule type" value="Genomic_DNA"/>
</dbReference>
<dbReference type="HAMAP" id="MF_00818">
    <property type="entry name" value="QueF_type1"/>
    <property type="match status" value="1"/>
</dbReference>
<evidence type="ECO:0000256" key="2">
    <source>
        <dbReference type="ARBA" id="ARBA00022785"/>
    </source>
</evidence>
<keyword evidence="3 5" id="KW-0521">NADP</keyword>
<keyword evidence="1 5" id="KW-0963">Cytoplasm</keyword>
<evidence type="ECO:0000256" key="6">
    <source>
        <dbReference type="SAM" id="MobiDB-lite"/>
    </source>
</evidence>
<comment type="pathway">
    <text evidence="5">tRNA modification; tRNA-queuosine biosynthesis.</text>
</comment>
<dbReference type="Pfam" id="PF14489">
    <property type="entry name" value="QueF"/>
    <property type="match status" value="1"/>
</dbReference>
<feature type="active site" description="Proton donor" evidence="5">
    <location>
        <position position="63"/>
    </location>
</feature>
<feature type="binding site" evidence="5">
    <location>
        <begin position="78"/>
        <end position="80"/>
    </location>
    <ligand>
        <name>substrate</name>
    </ligand>
</feature>
<keyword evidence="2 5" id="KW-0671">Queuosine biosynthesis</keyword>
<dbReference type="PIRSF" id="PIRSF027377">
    <property type="entry name" value="Nitrile_oxidored_QueF"/>
    <property type="match status" value="1"/>
</dbReference>
<dbReference type="InterPro" id="IPR043133">
    <property type="entry name" value="GTP-CH-I_C/QueF"/>
</dbReference>
<dbReference type="EC" id="1.7.1.13" evidence="5"/>
<dbReference type="InterPro" id="IPR050084">
    <property type="entry name" value="NADPH_dep_7-cyano-7-deazaG_red"/>
</dbReference>
<evidence type="ECO:0000256" key="5">
    <source>
        <dbReference type="HAMAP-Rule" id="MF_00818"/>
    </source>
</evidence>
<comment type="catalytic activity">
    <reaction evidence="5">
        <text>7-aminomethyl-7-carbaguanine + 2 NADP(+) = 7-cyano-7-carbaguanine + 2 NADPH + 3 H(+)</text>
        <dbReference type="Rhea" id="RHEA:13409"/>
        <dbReference type="ChEBI" id="CHEBI:15378"/>
        <dbReference type="ChEBI" id="CHEBI:45075"/>
        <dbReference type="ChEBI" id="CHEBI:57783"/>
        <dbReference type="ChEBI" id="CHEBI:58349"/>
        <dbReference type="ChEBI" id="CHEBI:58703"/>
        <dbReference type="EC" id="1.7.1.13"/>
    </reaction>
</comment>
<feature type="binding site" evidence="5">
    <location>
        <begin position="97"/>
        <end position="98"/>
    </location>
    <ligand>
        <name>substrate</name>
    </ligand>
</feature>
<dbReference type="InterPro" id="IPR029500">
    <property type="entry name" value="QueF"/>
</dbReference>
<dbReference type="InterPro" id="IPR016856">
    <property type="entry name" value="QueF_type1"/>
</dbReference>
<dbReference type="PANTHER" id="PTHR34354:SF1">
    <property type="entry name" value="NADPH-DEPENDENT 7-CYANO-7-DEAZAGUANINE REDUCTASE"/>
    <property type="match status" value="1"/>
</dbReference>
<evidence type="ECO:0000313" key="7">
    <source>
        <dbReference type="EMBL" id="OOH75043.1"/>
    </source>
</evidence>
<dbReference type="GO" id="GO:0005737">
    <property type="term" value="C:cytoplasm"/>
    <property type="evidence" value="ECO:0007669"/>
    <property type="project" value="UniProtKB-SubCell"/>
</dbReference>
<comment type="caution">
    <text evidence="7">The sequence shown here is derived from an EMBL/GenBank/DDBJ whole genome shotgun (WGS) entry which is preliminary data.</text>
</comment>
<dbReference type="RefSeq" id="WP_014960889.1">
    <property type="nucleotide sequence ID" value="NZ_LGSH01000024.1"/>
</dbReference>
<dbReference type="GO" id="GO:0008616">
    <property type="term" value="P:tRNA queuosine(34) biosynthetic process"/>
    <property type="evidence" value="ECO:0007669"/>
    <property type="project" value="UniProtKB-UniRule"/>
</dbReference>
<dbReference type="AlphaFoldDB" id="A0A1V3SY34"/>
<name>A0A1V3SY34_9BACT</name>
<feature type="active site" description="Thioimide intermediate" evidence="5">
    <location>
        <position position="56"/>
    </location>
</feature>
<evidence type="ECO:0000256" key="1">
    <source>
        <dbReference type="ARBA" id="ARBA00022490"/>
    </source>
</evidence>
<dbReference type="Gene3D" id="3.30.1130.10">
    <property type="match status" value="1"/>
</dbReference>
<dbReference type="OMA" id="WIMSEGE"/>
<evidence type="ECO:0000256" key="4">
    <source>
        <dbReference type="ARBA" id="ARBA00023002"/>
    </source>
</evidence>
<evidence type="ECO:0000313" key="8">
    <source>
        <dbReference type="Proteomes" id="UP000188586"/>
    </source>
</evidence>
<dbReference type="UniPathway" id="UPA00392"/>
<accession>A0A1V3SY34</accession>
<feature type="region of interest" description="Disordered" evidence="6">
    <location>
        <begin position="1"/>
        <end position="22"/>
    </location>
</feature>
<protein>
    <recommendedName>
        <fullName evidence="5">NADPH-dependent 7-cyano-7-deazaguanine reductase</fullName>
        <ecNumber evidence="5">1.7.1.13</ecNumber>
    </recommendedName>
    <alternativeName>
        <fullName evidence="5">7-cyano-7-carbaguanine reductase</fullName>
    </alternativeName>
    <alternativeName>
        <fullName evidence="5">NADPH-dependent nitrile oxidoreductase</fullName>
    </alternativeName>
    <alternativeName>
        <fullName evidence="5">PreQ(0) reductase</fullName>
    </alternativeName>
</protein>
<dbReference type="Proteomes" id="UP000188586">
    <property type="component" value="Unassembled WGS sequence"/>
</dbReference>
<dbReference type="NCBIfam" id="TIGR03139">
    <property type="entry name" value="QueF-II"/>
    <property type="match status" value="1"/>
</dbReference>